<dbReference type="CDD" id="cd00093">
    <property type="entry name" value="HTH_XRE"/>
    <property type="match status" value="1"/>
</dbReference>
<evidence type="ECO:0000313" key="3">
    <source>
        <dbReference type="Proteomes" id="UP000290283"/>
    </source>
</evidence>
<dbReference type="EMBL" id="SBKO01000001">
    <property type="protein sequence ID" value="RXR21081.1"/>
    <property type="molecule type" value="Genomic_DNA"/>
</dbReference>
<accession>A0A4V1N2A9</accession>
<dbReference type="Pfam" id="PF01381">
    <property type="entry name" value="HTH_3"/>
    <property type="match status" value="1"/>
</dbReference>
<evidence type="ECO:0000259" key="1">
    <source>
        <dbReference type="PROSITE" id="PS50943"/>
    </source>
</evidence>
<dbReference type="PROSITE" id="PS50943">
    <property type="entry name" value="HTH_CROC1"/>
    <property type="match status" value="1"/>
</dbReference>
<comment type="caution">
    <text evidence="2">The sequence shown here is derived from an EMBL/GenBank/DDBJ whole genome shotgun (WGS) entry which is preliminary data.</text>
</comment>
<dbReference type="SUPFAM" id="SSF47413">
    <property type="entry name" value="lambda repressor-like DNA-binding domains"/>
    <property type="match status" value="1"/>
</dbReference>
<evidence type="ECO:0000313" key="2">
    <source>
        <dbReference type="EMBL" id="RXR21081.1"/>
    </source>
</evidence>
<dbReference type="Gene3D" id="1.10.260.40">
    <property type="entry name" value="lambda repressor-like DNA-binding domains"/>
    <property type="match status" value="1"/>
</dbReference>
<sequence>MRKKVDKIFLEKFGSNLKMIRESKNVTQAQLAIDCDFDVSVISRIERGVVNTSLDNIRLIAISLQIEVKQLFDF</sequence>
<dbReference type="InterPro" id="IPR001387">
    <property type="entry name" value="Cro/C1-type_HTH"/>
</dbReference>
<dbReference type="InterPro" id="IPR010982">
    <property type="entry name" value="Lambda_DNA-bd_dom_sf"/>
</dbReference>
<gene>
    <name evidence="2" type="ORF">EQG63_03840</name>
</gene>
<dbReference type="Proteomes" id="UP000290283">
    <property type="component" value="Unassembled WGS sequence"/>
</dbReference>
<dbReference type="GO" id="GO:0003677">
    <property type="term" value="F:DNA binding"/>
    <property type="evidence" value="ECO:0007669"/>
    <property type="project" value="InterPro"/>
</dbReference>
<feature type="domain" description="HTH cro/C1-type" evidence="1">
    <location>
        <begin position="17"/>
        <end position="71"/>
    </location>
</feature>
<dbReference type="SMART" id="SM00530">
    <property type="entry name" value="HTH_XRE"/>
    <property type="match status" value="1"/>
</dbReference>
<dbReference type="OrthoDB" id="680346at2"/>
<keyword evidence="3" id="KW-1185">Reference proteome</keyword>
<dbReference type="RefSeq" id="WP_129434604.1">
    <property type="nucleotide sequence ID" value="NZ_SBKO01000001.1"/>
</dbReference>
<reference evidence="3" key="1">
    <citation type="submission" date="2019-01" db="EMBL/GenBank/DDBJ databases">
        <title>Cytophagaceae bacterium strain CAR-16.</title>
        <authorList>
            <person name="Chen W.-M."/>
        </authorList>
    </citation>
    <scope>NUCLEOTIDE SEQUENCE [LARGE SCALE GENOMIC DNA]</scope>
    <source>
        <strain evidence="3">LLJ-11</strain>
    </source>
</reference>
<dbReference type="AlphaFoldDB" id="A0A4V1N2A9"/>
<organism evidence="2 3">
    <name type="scientific">Flavobacterium amnicola</name>
    <dbReference type="NCBI Taxonomy" id="2506422"/>
    <lineage>
        <taxon>Bacteria</taxon>
        <taxon>Pseudomonadati</taxon>
        <taxon>Bacteroidota</taxon>
        <taxon>Flavobacteriia</taxon>
        <taxon>Flavobacteriales</taxon>
        <taxon>Flavobacteriaceae</taxon>
        <taxon>Flavobacterium</taxon>
    </lineage>
</organism>
<protein>
    <submittedName>
        <fullName evidence="2">XRE family transcriptional regulator</fullName>
    </submittedName>
</protein>
<name>A0A4V1N2A9_9FLAO</name>
<proteinExistence type="predicted"/>